<proteinExistence type="predicted"/>
<sequence length="370" mass="41725">MYRGSRLAVTPRETDVKREDCYGIIKHGDPALKQGVSSLAEQLQERLAQIACFRHYFDRSRIVDVLSRHRIVLLHSPPGCGKTSTLSMIGQLYDVLRKEELVDAFRATSIGSRACGRALNRNNQLVLSLDLESVTPDNLNQVLNVQLEVFASKYRRFLDPEDTWSFICDEVSGTVDNIMTAVMDAGRSVVVTVDNHDSPFIPDMPRSTYDKLTSDLVAFLRLFQLWTECDVVSAMLIAGEYMLKWQLGCHDLAYDVVAATVLDHHDDLGETKLCGITPEEIRCLSLDLSRQFPSLQLEGLADEFLETVGKEMWTGLAEYYGYSFREVFDWFHDRLKEGAVQIREDQPISYRASASSQSHACMSIGGPVRP</sequence>
<protein>
    <recommendedName>
        <fullName evidence="1">AAA-ATPase-like domain-containing protein</fullName>
    </recommendedName>
</protein>
<feature type="domain" description="AAA-ATPase-like" evidence="1">
    <location>
        <begin position="55"/>
        <end position="223"/>
    </location>
</feature>
<evidence type="ECO:0000313" key="2">
    <source>
        <dbReference type="EMBL" id="KAL0059599.1"/>
    </source>
</evidence>
<dbReference type="SUPFAM" id="SSF52540">
    <property type="entry name" value="P-loop containing nucleoside triphosphate hydrolases"/>
    <property type="match status" value="1"/>
</dbReference>
<dbReference type="Proteomes" id="UP001437256">
    <property type="component" value="Unassembled WGS sequence"/>
</dbReference>
<comment type="caution">
    <text evidence="2">The sequence shown here is derived from an EMBL/GenBank/DDBJ whole genome shotgun (WGS) entry which is preliminary data.</text>
</comment>
<organism evidence="2 3">
    <name type="scientific">Marasmius tenuissimus</name>
    <dbReference type="NCBI Taxonomy" id="585030"/>
    <lineage>
        <taxon>Eukaryota</taxon>
        <taxon>Fungi</taxon>
        <taxon>Dikarya</taxon>
        <taxon>Basidiomycota</taxon>
        <taxon>Agaricomycotina</taxon>
        <taxon>Agaricomycetes</taxon>
        <taxon>Agaricomycetidae</taxon>
        <taxon>Agaricales</taxon>
        <taxon>Marasmiineae</taxon>
        <taxon>Marasmiaceae</taxon>
        <taxon>Marasmius</taxon>
    </lineage>
</organism>
<dbReference type="InterPro" id="IPR018631">
    <property type="entry name" value="AAA-ATPase-like_dom"/>
</dbReference>
<reference evidence="2 3" key="1">
    <citation type="submission" date="2024-05" db="EMBL/GenBank/DDBJ databases">
        <title>A draft genome resource for the thread blight pathogen Marasmius tenuissimus strain MS-2.</title>
        <authorList>
            <person name="Yulfo-Soto G.E."/>
            <person name="Baruah I.K."/>
            <person name="Amoako-Attah I."/>
            <person name="Bukari Y."/>
            <person name="Meinhardt L.W."/>
            <person name="Bailey B.A."/>
            <person name="Cohen S.P."/>
        </authorList>
    </citation>
    <scope>NUCLEOTIDE SEQUENCE [LARGE SCALE GENOMIC DNA]</scope>
    <source>
        <strain evidence="2 3">MS-2</strain>
    </source>
</reference>
<dbReference type="Pfam" id="PF09820">
    <property type="entry name" value="AAA-ATPase_like"/>
    <property type="match status" value="1"/>
</dbReference>
<evidence type="ECO:0000259" key="1">
    <source>
        <dbReference type="Pfam" id="PF09820"/>
    </source>
</evidence>
<gene>
    <name evidence="2" type="ORF">AAF712_013650</name>
</gene>
<dbReference type="InterPro" id="IPR027417">
    <property type="entry name" value="P-loop_NTPase"/>
</dbReference>
<evidence type="ECO:0000313" key="3">
    <source>
        <dbReference type="Proteomes" id="UP001437256"/>
    </source>
</evidence>
<name>A0ABR2ZEE8_9AGAR</name>
<keyword evidence="3" id="KW-1185">Reference proteome</keyword>
<dbReference type="EMBL" id="JBBXMP010000216">
    <property type="protein sequence ID" value="KAL0059599.1"/>
    <property type="molecule type" value="Genomic_DNA"/>
</dbReference>
<accession>A0ABR2ZEE8</accession>